<protein>
    <submittedName>
        <fullName evidence="2">Uncharacterized protein</fullName>
    </submittedName>
</protein>
<comment type="caution">
    <text evidence="2">The sequence shown here is derived from an EMBL/GenBank/DDBJ whole genome shotgun (WGS) entry which is preliminary data.</text>
</comment>
<keyword evidence="3" id="KW-1185">Reference proteome</keyword>
<dbReference type="Proteomes" id="UP000295632">
    <property type="component" value="Unassembled WGS sequence"/>
</dbReference>
<dbReference type="RefSeq" id="WP_133582286.1">
    <property type="nucleotide sequence ID" value="NZ_SNYJ01000028.1"/>
</dbReference>
<feature type="compositionally biased region" description="Basic and acidic residues" evidence="1">
    <location>
        <begin position="132"/>
        <end position="143"/>
    </location>
</feature>
<dbReference type="EMBL" id="SNYJ01000028">
    <property type="protein sequence ID" value="TDQ33788.1"/>
    <property type="molecule type" value="Genomic_DNA"/>
</dbReference>
<reference evidence="2 3" key="1">
    <citation type="submission" date="2019-03" db="EMBL/GenBank/DDBJ databases">
        <title>Genomic Encyclopedia of Type Strains, Phase IV (KMG-IV): sequencing the most valuable type-strain genomes for metagenomic binning, comparative biology and taxonomic classification.</title>
        <authorList>
            <person name="Goeker M."/>
        </authorList>
    </citation>
    <scope>NUCLEOTIDE SEQUENCE [LARGE SCALE GENOMIC DNA]</scope>
    <source>
        <strain evidence="2 3">DSM 28697</strain>
    </source>
</reference>
<sequence length="221" mass="25627">MNLFQIRKGQLVYHNNELHRIYAVKQMYKQSVHAIRLRDLEQVLTTAPSVEKYKPKEGDSFIFHRKPYTLVKRQAVEGDSILIHNPKPDPLDTYSLHEIDVVEEADEKGISTSRSFGLRHNEYLVMAPGRAEGSRPIDRKQPDGTEDTDVAEDEHHFEHPEGDVFPKVGSIYRKKDTKEFIETMVIAIEGQRVYLGGGYKVTQKEIMDKDRWEYVPNSFPQ</sequence>
<accession>A0A4R6TPK2</accession>
<evidence type="ECO:0000256" key="1">
    <source>
        <dbReference type="SAM" id="MobiDB-lite"/>
    </source>
</evidence>
<proteinExistence type="predicted"/>
<name>A0A4R6TPK2_9BACI</name>
<feature type="region of interest" description="Disordered" evidence="1">
    <location>
        <begin position="130"/>
        <end position="150"/>
    </location>
</feature>
<evidence type="ECO:0000313" key="2">
    <source>
        <dbReference type="EMBL" id="TDQ33788.1"/>
    </source>
</evidence>
<dbReference type="AlphaFoldDB" id="A0A4R6TPK2"/>
<gene>
    <name evidence="2" type="ORF">EV213_12820</name>
</gene>
<organism evidence="2 3">
    <name type="scientific">Aureibacillus halotolerans</name>
    <dbReference type="NCBI Taxonomy" id="1508390"/>
    <lineage>
        <taxon>Bacteria</taxon>
        <taxon>Bacillati</taxon>
        <taxon>Bacillota</taxon>
        <taxon>Bacilli</taxon>
        <taxon>Bacillales</taxon>
        <taxon>Bacillaceae</taxon>
        <taxon>Aureibacillus</taxon>
    </lineage>
</organism>
<dbReference type="OrthoDB" id="2835997at2"/>
<evidence type="ECO:0000313" key="3">
    <source>
        <dbReference type="Proteomes" id="UP000295632"/>
    </source>
</evidence>